<evidence type="ECO:0000256" key="3">
    <source>
        <dbReference type="ARBA" id="ARBA00022676"/>
    </source>
</evidence>
<comment type="similarity">
    <text evidence="11">Belongs to the glycosyltransferase 51 family.</text>
</comment>
<dbReference type="PANTHER" id="PTHR30400:SF0">
    <property type="entry name" value="BIOSYNTHETIC PEPTIDOGLYCAN TRANSGLYCOSYLASE"/>
    <property type="match status" value="1"/>
</dbReference>
<comment type="caution">
    <text evidence="13">The sequence shown here is derived from an EMBL/GenBank/DDBJ whole genome shotgun (WGS) entry which is preliminary data.</text>
</comment>
<evidence type="ECO:0000313" key="13">
    <source>
        <dbReference type="EMBL" id="MZI94161.1"/>
    </source>
</evidence>
<comment type="subcellular location">
    <subcellularLocation>
        <location evidence="11">Cell inner membrane</location>
        <topology evidence="11">Single-pass membrane protein</topology>
    </subcellularLocation>
</comment>
<dbReference type="GO" id="GO:0009252">
    <property type="term" value="P:peptidoglycan biosynthetic process"/>
    <property type="evidence" value="ECO:0007669"/>
    <property type="project" value="UniProtKB-UniRule"/>
</dbReference>
<evidence type="ECO:0000256" key="10">
    <source>
        <dbReference type="ARBA" id="ARBA00023316"/>
    </source>
</evidence>
<keyword evidence="2 11" id="KW-0997">Cell inner membrane</keyword>
<feature type="transmembrane region" description="Helical" evidence="11">
    <location>
        <begin position="24"/>
        <end position="46"/>
    </location>
</feature>
<evidence type="ECO:0000256" key="4">
    <source>
        <dbReference type="ARBA" id="ARBA00022679"/>
    </source>
</evidence>
<dbReference type="HAMAP" id="MF_00766">
    <property type="entry name" value="PGT_MtgA"/>
    <property type="match status" value="1"/>
</dbReference>
<evidence type="ECO:0000256" key="1">
    <source>
        <dbReference type="ARBA" id="ARBA00022475"/>
    </source>
</evidence>
<feature type="domain" description="Glycosyl transferase family 51" evidence="12">
    <location>
        <begin position="68"/>
        <end position="233"/>
    </location>
</feature>
<dbReference type="GO" id="GO:0005886">
    <property type="term" value="C:plasma membrane"/>
    <property type="evidence" value="ECO:0007669"/>
    <property type="project" value="UniProtKB-SubCell"/>
</dbReference>
<dbReference type="UniPathway" id="UPA00219"/>
<protein>
    <recommendedName>
        <fullName evidence="11">Biosynthetic peptidoglycan transglycosylase</fullName>
        <ecNumber evidence="11">2.4.99.28</ecNumber>
    </recommendedName>
    <alternativeName>
        <fullName evidence="11">Glycan polymerase</fullName>
    </alternativeName>
    <alternativeName>
        <fullName evidence="11">Peptidoglycan glycosyltransferase MtgA</fullName>
        <shortName evidence="11">PGT</shortName>
    </alternativeName>
</protein>
<gene>
    <name evidence="11 13" type="primary">mtgA</name>
    <name evidence="13" type="ORF">F9817_13255</name>
</gene>
<evidence type="ECO:0000256" key="11">
    <source>
        <dbReference type="HAMAP-Rule" id="MF_00766"/>
    </source>
</evidence>
<dbReference type="InterPro" id="IPR023346">
    <property type="entry name" value="Lysozyme-like_dom_sf"/>
</dbReference>
<dbReference type="PANTHER" id="PTHR30400">
    <property type="entry name" value="MONOFUNCTIONAL BIOSYNTHETIC PEPTIDOGLYCAN TRANSGLYCOSYLASE"/>
    <property type="match status" value="1"/>
</dbReference>
<keyword evidence="6 11" id="KW-0133">Cell shape</keyword>
<reference evidence="13 14" key="1">
    <citation type="submission" date="2019-10" db="EMBL/GenBank/DDBJ databases">
        <title>Vibrio sp. nov. isolated from a shrimp pond.</title>
        <authorList>
            <person name="Gomez-Gil B."/>
            <person name="Enciso-Ibarra J."/>
            <person name="Enciso-Ibarra K."/>
            <person name="Bolan-Mejia C."/>
        </authorList>
    </citation>
    <scope>NUCLEOTIDE SEQUENCE [LARGE SCALE GENOMIC DNA]</scope>
    <source>
        <strain evidence="13 14">CAIM 722</strain>
    </source>
</reference>
<keyword evidence="5 11" id="KW-0812">Transmembrane</keyword>
<dbReference type="Gene3D" id="1.10.3810.10">
    <property type="entry name" value="Biosynthetic peptidoglycan transglycosylase-like"/>
    <property type="match status" value="1"/>
</dbReference>
<dbReference type="EC" id="2.4.99.28" evidence="11"/>
<evidence type="ECO:0000256" key="2">
    <source>
        <dbReference type="ARBA" id="ARBA00022519"/>
    </source>
</evidence>
<sequence>MAVDKKGSGVKAFIRRVRRRIKRVFITAIAVLLGMPIVLVILLKFVNPPFWMWEVHRTLFPPQGYPAHAKHQWIPLDKMSPSLPLAMMASEDQRFPFHWGIDVDALVSVIEESGDGGPDRGASTITQQTAKNVFLFPSHTYIRKAYELYIALLLELIWGKQRIMEMYLNVVEYGPGIYGVQAACEHYFGLSASQVTRRKAAQLAVVLPNPYKIHPTPMTEYVQERVHWVLGQMRHLDTQDYRRLE</sequence>
<keyword evidence="4 11" id="KW-0808">Transferase</keyword>
<keyword evidence="8 11" id="KW-1133">Transmembrane helix</keyword>
<evidence type="ECO:0000256" key="6">
    <source>
        <dbReference type="ARBA" id="ARBA00022960"/>
    </source>
</evidence>
<dbReference type="InterPro" id="IPR001264">
    <property type="entry name" value="Glyco_trans_51"/>
</dbReference>
<dbReference type="Proteomes" id="UP000462621">
    <property type="component" value="Unassembled WGS sequence"/>
</dbReference>
<comment type="pathway">
    <text evidence="11">Cell wall biogenesis; peptidoglycan biosynthesis.</text>
</comment>
<comment type="catalytic activity">
    <reaction evidence="11">
        <text>[GlcNAc-(1-&gt;4)-Mur2Ac(oyl-L-Ala-gamma-D-Glu-L-Lys-D-Ala-D-Ala)](n)-di-trans,octa-cis-undecaprenyl diphosphate + beta-D-GlcNAc-(1-&gt;4)-Mur2Ac(oyl-L-Ala-gamma-D-Glu-L-Lys-D-Ala-D-Ala)-di-trans,octa-cis-undecaprenyl diphosphate = [GlcNAc-(1-&gt;4)-Mur2Ac(oyl-L-Ala-gamma-D-Glu-L-Lys-D-Ala-D-Ala)](n+1)-di-trans,octa-cis-undecaprenyl diphosphate + di-trans,octa-cis-undecaprenyl diphosphate + H(+)</text>
        <dbReference type="Rhea" id="RHEA:23708"/>
        <dbReference type="Rhea" id="RHEA-COMP:9602"/>
        <dbReference type="Rhea" id="RHEA-COMP:9603"/>
        <dbReference type="ChEBI" id="CHEBI:15378"/>
        <dbReference type="ChEBI" id="CHEBI:58405"/>
        <dbReference type="ChEBI" id="CHEBI:60033"/>
        <dbReference type="ChEBI" id="CHEBI:78435"/>
        <dbReference type="EC" id="2.4.99.28"/>
    </reaction>
</comment>
<dbReference type="GO" id="GO:0008955">
    <property type="term" value="F:peptidoglycan glycosyltransferase activity"/>
    <property type="evidence" value="ECO:0007669"/>
    <property type="project" value="UniProtKB-UniRule"/>
</dbReference>
<dbReference type="GO" id="GO:0016763">
    <property type="term" value="F:pentosyltransferase activity"/>
    <property type="evidence" value="ECO:0007669"/>
    <property type="project" value="InterPro"/>
</dbReference>
<dbReference type="InterPro" id="IPR036950">
    <property type="entry name" value="PBP_transglycosylase"/>
</dbReference>
<keyword evidence="14" id="KW-1185">Reference proteome</keyword>
<organism evidence="13 14">
    <name type="scientific">Vibrio eleionomae</name>
    <dbReference type="NCBI Taxonomy" id="2653505"/>
    <lineage>
        <taxon>Bacteria</taxon>
        <taxon>Pseudomonadati</taxon>
        <taxon>Pseudomonadota</taxon>
        <taxon>Gammaproteobacteria</taxon>
        <taxon>Vibrionales</taxon>
        <taxon>Vibrionaceae</taxon>
        <taxon>Vibrio</taxon>
    </lineage>
</organism>
<dbReference type="GO" id="GO:0008360">
    <property type="term" value="P:regulation of cell shape"/>
    <property type="evidence" value="ECO:0007669"/>
    <property type="project" value="UniProtKB-KW"/>
</dbReference>
<keyword evidence="9 11" id="KW-0472">Membrane</keyword>
<evidence type="ECO:0000256" key="8">
    <source>
        <dbReference type="ARBA" id="ARBA00022989"/>
    </source>
</evidence>
<dbReference type="EMBL" id="WEKT01000024">
    <property type="protein sequence ID" value="MZI94161.1"/>
    <property type="molecule type" value="Genomic_DNA"/>
</dbReference>
<dbReference type="NCBIfam" id="TIGR02070">
    <property type="entry name" value="mono_pep_trsgly"/>
    <property type="match status" value="1"/>
</dbReference>
<keyword evidence="1 11" id="KW-1003">Cell membrane</keyword>
<dbReference type="Pfam" id="PF00912">
    <property type="entry name" value="Transgly"/>
    <property type="match status" value="1"/>
</dbReference>
<dbReference type="AlphaFoldDB" id="A0A7X4RUS6"/>
<evidence type="ECO:0000256" key="9">
    <source>
        <dbReference type="ARBA" id="ARBA00023136"/>
    </source>
</evidence>
<evidence type="ECO:0000259" key="12">
    <source>
        <dbReference type="Pfam" id="PF00912"/>
    </source>
</evidence>
<keyword evidence="7 11" id="KW-0573">Peptidoglycan synthesis</keyword>
<dbReference type="GO" id="GO:0009274">
    <property type="term" value="C:peptidoglycan-based cell wall"/>
    <property type="evidence" value="ECO:0007669"/>
    <property type="project" value="InterPro"/>
</dbReference>
<keyword evidence="10 11" id="KW-0961">Cell wall biogenesis/degradation</keyword>
<accession>A0A7X4RUS6</accession>
<evidence type="ECO:0000313" key="14">
    <source>
        <dbReference type="Proteomes" id="UP000462621"/>
    </source>
</evidence>
<name>A0A7X4RUS6_9VIBR</name>
<dbReference type="SUPFAM" id="SSF53955">
    <property type="entry name" value="Lysozyme-like"/>
    <property type="match status" value="1"/>
</dbReference>
<dbReference type="GO" id="GO:0071555">
    <property type="term" value="P:cell wall organization"/>
    <property type="evidence" value="ECO:0007669"/>
    <property type="project" value="UniProtKB-KW"/>
</dbReference>
<dbReference type="InterPro" id="IPR011812">
    <property type="entry name" value="Pep_trsgly"/>
</dbReference>
<keyword evidence="3 11" id="KW-0328">Glycosyltransferase</keyword>
<evidence type="ECO:0000256" key="7">
    <source>
        <dbReference type="ARBA" id="ARBA00022984"/>
    </source>
</evidence>
<proteinExistence type="inferred from homology"/>
<evidence type="ECO:0000256" key="5">
    <source>
        <dbReference type="ARBA" id="ARBA00022692"/>
    </source>
</evidence>
<comment type="function">
    <text evidence="11">Peptidoglycan polymerase that catalyzes glycan chain elongation from lipid-linked precursors.</text>
</comment>